<sequence>MQTYTVDEVAQICQCHSQTIREHIKKGRLRACRPGRAYCIKQSDLDDFLCELENTQMQASLKRESEKKCHYINEKAVSGTTILHSQAVKELEAVLTPKIKGRPKSCMTN</sequence>
<dbReference type="NCBIfam" id="TIGR01764">
    <property type="entry name" value="excise"/>
    <property type="match status" value="1"/>
</dbReference>
<dbReference type="Pfam" id="PF12728">
    <property type="entry name" value="HTH_17"/>
    <property type="match status" value="1"/>
</dbReference>
<dbReference type="GO" id="GO:0003677">
    <property type="term" value="F:DNA binding"/>
    <property type="evidence" value="ECO:0007669"/>
    <property type="project" value="InterPro"/>
</dbReference>
<dbReference type="SUPFAM" id="SSF46955">
    <property type="entry name" value="Putative DNA-binding domain"/>
    <property type="match status" value="1"/>
</dbReference>
<dbReference type="Proteomes" id="UP000231293">
    <property type="component" value="Unassembled WGS sequence"/>
</dbReference>
<proteinExistence type="predicted"/>
<gene>
    <name evidence="2" type="ORF">BGI32_03650</name>
</gene>
<protein>
    <recommendedName>
        <fullName evidence="1">Helix-turn-helix domain-containing protein</fullName>
    </recommendedName>
</protein>
<comment type="caution">
    <text evidence="2">The sequence shown here is derived from an EMBL/GenBank/DDBJ whole genome shotgun (WGS) entry which is preliminary data.</text>
</comment>
<dbReference type="InterPro" id="IPR010093">
    <property type="entry name" value="SinI_DNA-bd"/>
</dbReference>
<name>A0A2N9WVF2_9NEIS</name>
<dbReference type="AlphaFoldDB" id="A0A2N9WVF2"/>
<evidence type="ECO:0000313" key="2">
    <source>
        <dbReference type="EMBL" id="PIT16937.1"/>
    </source>
</evidence>
<dbReference type="EMBL" id="MDVB01000048">
    <property type="protein sequence ID" value="PIT16937.1"/>
    <property type="molecule type" value="Genomic_DNA"/>
</dbReference>
<dbReference type="InterPro" id="IPR041657">
    <property type="entry name" value="HTH_17"/>
</dbReference>
<dbReference type="InterPro" id="IPR009061">
    <property type="entry name" value="DNA-bd_dom_put_sf"/>
</dbReference>
<feature type="domain" description="Helix-turn-helix" evidence="1">
    <location>
        <begin position="4"/>
        <end position="50"/>
    </location>
</feature>
<evidence type="ECO:0000313" key="3">
    <source>
        <dbReference type="Proteomes" id="UP000231293"/>
    </source>
</evidence>
<organism evidence="2 3">
    <name type="scientific">Snodgrassella alvi</name>
    <dbReference type="NCBI Taxonomy" id="1196083"/>
    <lineage>
        <taxon>Bacteria</taxon>
        <taxon>Pseudomonadati</taxon>
        <taxon>Pseudomonadota</taxon>
        <taxon>Betaproteobacteria</taxon>
        <taxon>Neisseriales</taxon>
        <taxon>Neisseriaceae</taxon>
        <taxon>Snodgrassella</taxon>
    </lineage>
</organism>
<reference evidence="2 3" key="1">
    <citation type="journal article" date="2017" name="MBio">
        <title>Type VI secretion-mediated competition in the bee gut microbiome.</title>
        <authorList>
            <person name="Steele M.I."/>
            <person name="Kwong W.K."/>
            <person name="Powell J.E."/>
            <person name="Whiteley M."/>
            <person name="Moran N.A."/>
        </authorList>
    </citation>
    <scope>NUCLEOTIDE SEQUENCE [LARGE SCALE GENOMIC DNA]</scope>
    <source>
        <strain evidence="2 3">App2-2</strain>
    </source>
</reference>
<evidence type="ECO:0000259" key="1">
    <source>
        <dbReference type="Pfam" id="PF12728"/>
    </source>
</evidence>
<accession>A0A2N9WVF2</accession>